<reference evidence="2 3" key="1">
    <citation type="journal article" date="2017" name="Mycologia">
        <title>Bifiguratus adelaidae, gen. et sp. nov., a new member of Mucoromycotina in endophytic and soil-dwelling habitats.</title>
        <authorList>
            <person name="Torres-Cruz T.J."/>
            <person name="Billingsley Tobias T.L."/>
            <person name="Almatruk M."/>
            <person name="Hesse C."/>
            <person name="Kuske C.R."/>
            <person name="Desiro A."/>
            <person name="Benucci G.M."/>
            <person name="Bonito G."/>
            <person name="Stajich J.E."/>
            <person name="Dunlap C."/>
            <person name="Arnold A.E."/>
            <person name="Porras-Alfaro A."/>
        </authorList>
    </citation>
    <scope>NUCLEOTIDE SEQUENCE [LARGE SCALE GENOMIC DNA]</scope>
    <source>
        <strain evidence="2 3">AZ0501</strain>
    </source>
</reference>
<dbReference type="EMBL" id="MVBO01000102">
    <property type="protein sequence ID" value="OZJ03147.1"/>
    <property type="molecule type" value="Genomic_DNA"/>
</dbReference>
<dbReference type="AlphaFoldDB" id="A0A261XXR8"/>
<gene>
    <name evidence="2" type="ORF">BZG36_04646</name>
</gene>
<sequence length="448" mass="51290">MSEEWEEWAKDDFWTNEEVLEAIEAGQQEHAMHSTTKQAGAVEEIKWLKRNFLEHRQDGGGNINDIEDLDASTQKTPFQKHRGNKGFLSVTDMCSMEWCGLQFHYTLEGPGRKPETSAMKLGKRIHSELELELHDLVEIQATTKEDTWGLRLLNCVTGLQELMTSGKTRELPVFGFVRFPCRKAELDSFATNCATRNRAGQYFLIYGVLDEITRKESRVKVSKMEPQKRLTDFFGNAQKVNGDIAAENANCDWDFLLSDTKTKVSDRLAKHFSAQRSARMQLMVYKYLYDSLVTTSSQFPCKDFFSTLDLDPDLPLSTEVLNYAKFFIPTLAIDDEGPPLLTLRTLLNVVLSHFALFPTLENKLCLSYVHQETLSSLGEIHFTYSSAQLAYQLNKALGYWSGEKMEPVMRGVDISEAGWKCWSCDYFEQCEWRRTCASELAEKSQLRS</sequence>
<name>A0A261XXR8_9FUNG</name>
<dbReference type="PANTHER" id="PTHR14464">
    <property type="entry name" value="EXONUCLEASE V"/>
    <property type="match status" value="1"/>
</dbReference>
<dbReference type="GO" id="GO:0005634">
    <property type="term" value="C:nucleus"/>
    <property type="evidence" value="ECO:0007669"/>
    <property type="project" value="TreeGrafter"/>
</dbReference>
<evidence type="ECO:0008006" key="4">
    <source>
        <dbReference type="Google" id="ProtNLM"/>
    </source>
</evidence>
<proteinExistence type="inferred from homology"/>
<dbReference type="GO" id="GO:0036297">
    <property type="term" value="P:interstrand cross-link repair"/>
    <property type="evidence" value="ECO:0007669"/>
    <property type="project" value="TreeGrafter"/>
</dbReference>
<dbReference type="GO" id="GO:0005739">
    <property type="term" value="C:mitochondrion"/>
    <property type="evidence" value="ECO:0007669"/>
    <property type="project" value="TreeGrafter"/>
</dbReference>
<keyword evidence="3" id="KW-1185">Reference proteome</keyword>
<dbReference type="Pfam" id="PF09810">
    <property type="entry name" value="Exo5"/>
    <property type="match status" value="2"/>
</dbReference>
<evidence type="ECO:0000313" key="3">
    <source>
        <dbReference type="Proteomes" id="UP000242875"/>
    </source>
</evidence>
<protein>
    <recommendedName>
        <fullName evidence="4">Exonuclease V, mitochondrial</fullName>
    </recommendedName>
</protein>
<dbReference type="OrthoDB" id="354769at2759"/>
<dbReference type="Proteomes" id="UP000242875">
    <property type="component" value="Unassembled WGS sequence"/>
</dbReference>
<dbReference type="InterPro" id="IPR019190">
    <property type="entry name" value="EXOV"/>
</dbReference>
<comment type="similarity">
    <text evidence="1">Belongs to the EXO5 family.</text>
</comment>
<evidence type="ECO:0000313" key="2">
    <source>
        <dbReference type="EMBL" id="OZJ03147.1"/>
    </source>
</evidence>
<evidence type="ECO:0000256" key="1">
    <source>
        <dbReference type="ARBA" id="ARBA00009797"/>
    </source>
</evidence>
<comment type="caution">
    <text evidence="2">The sequence shown here is derived from an EMBL/GenBank/DDBJ whole genome shotgun (WGS) entry which is preliminary data.</text>
</comment>
<accession>A0A261XXR8</accession>
<organism evidence="2 3">
    <name type="scientific">Bifiguratus adelaidae</name>
    <dbReference type="NCBI Taxonomy" id="1938954"/>
    <lineage>
        <taxon>Eukaryota</taxon>
        <taxon>Fungi</taxon>
        <taxon>Fungi incertae sedis</taxon>
        <taxon>Mucoromycota</taxon>
        <taxon>Mucoromycotina</taxon>
        <taxon>Endogonomycetes</taxon>
        <taxon>Endogonales</taxon>
        <taxon>Endogonales incertae sedis</taxon>
        <taxon>Bifiguratus</taxon>
    </lineage>
</organism>
<dbReference type="GO" id="GO:0045145">
    <property type="term" value="F:single-stranded DNA 5'-3' DNA exonuclease activity"/>
    <property type="evidence" value="ECO:0007669"/>
    <property type="project" value="InterPro"/>
</dbReference>
<dbReference type="PANTHER" id="PTHR14464:SF4">
    <property type="entry name" value="EXONUCLEASE V"/>
    <property type="match status" value="1"/>
</dbReference>